<comment type="caution">
    <text evidence="3">The sequence shown here is derived from an EMBL/GenBank/DDBJ whole genome shotgun (WGS) entry which is preliminary data.</text>
</comment>
<dbReference type="AlphaFoldDB" id="A0AAD8QGM6"/>
<name>A0AAD8QGM6_LOLMU</name>
<dbReference type="EMBL" id="JAUUTY010000507">
    <property type="protein sequence ID" value="KAK1601107.1"/>
    <property type="molecule type" value="Genomic_DNA"/>
</dbReference>
<gene>
    <name evidence="3" type="ORF">QYE76_007610</name>
</gene>
<reference evidence="3" key="1">
    <citation type="submission" date="2023-07" db="EMBL/GenBank/DDBJ databases">
        <title>A chromosome-level genome assembly of Lolium multiflorum.</title>
        <authorList>
            <person name="Chen Y."/>
            <person name="Copetti D."/>
            <person name="Kolliker R."/>
            <person name="Studer B."/>
        </authorList>
    </citation>
    <scope>NUCLEOTIDE SEQUENCE</scope>
    <source>
        <strain evidence="3">02402/16</strain>
        <tissue evidence="3">Leaf</tissue>
    </source>
</reference>
<proteinExistence type="predicted"/>
<evidence type="ECO:0000313" key="3">
    <source>
        <dbReference type="EMBL" id="KAK1601107.1"/>
    </source>
</evidence>
<evidence type="ECO:0000256" key="1">
    <source>
        <dbReference type="SAM" id="MobiDB-lite"/>
    </source>
</evidence>
<sequence length="700" mass="79180">MSSWESDPIHETPMESDEESDDESSDSDEDDNEAPTRSKRQRTAKSFGNDFIVYLVDDTPTTISEALASPDADYWKEAVQSEMDSILANGTWELTERPYGCKPVGCKWVFKKKLRADGTIEKYKARLVAKGYTQKEGEDFFDTYSPVARLTTIRVLLSLAASHGLLVHQMDVKTAFLNGELDEEIYMEQPDGFVLEGQERKGKSREELQRLCGAENTREKRALRQAEICQGNSLPEGEIDAIVIVIELDIISITITIISIIITAVSTAAHRHRFKDLVTENVEDGHIIFCEDASNIVSHPNKSKQASVPMLSVRIGDHCYYGLCDIGASISAIPYELYTEIMHEIGSCELEDIDVVIRLANRETISPIGIVRDVEVLCGQHKDYLDACSEGSFTSKEVEARWDLLDRIEENAEGWENNEGYADKPPFKPLPPKEGNEEKEEKKKKENKKKEVTAYPRVNEITLGNRKYVAPNDYYDNESEYDDLPMLSTYISNHDLNKHTTFDIANLWETNSENDDDNNCHSVSAIHASSHNDIESSKLGEEVFENPFATDHYVFDTSPSNNNDERLFGQYSRNWTKSMPKILFFPKAPEHRRRVGGEPGATRRVGPGSPRPRPYEEATPSTLPRRLFAYIIPFDLKTRLTKLQKDSRRRHRETPFGTEVCSGTRRTGNCPEAISTAIFTAIAAPMMRRSNSPPRLRAPL</sequence>
<feature type="compositionally biased region" description="Basic and acidic residues" evidence="1">
    <location>
        <begin position="434"/>
        <end position="452"/>
    </location>
</feature>
<feature type="domain" description="Reverse transcriptase Ty1/copia-type" evidence="2">
    <location>
        <begin position="89"/>
        <end position="201"/>
    </location>
</feature>
<evidence type="ECO:0000259" key="2">
    <source>
        <dbReference type="Pfam" id="PF07727"/>
    </source>
</evidence>
<dbReference type="InterPro" id="IPR021109">
    <property type="entry name" value="Peptidase_aspartic_dom_sf"/>
</dbReference>
<dbReference type="Gene3D" id="2.40.70.10">
    <property type="entry name" value="Acid Proteases"/>
    <property type="match status" value="1"/>
</dbReference>
<accession>A0AAD8QGM6</accession>
<dbReference type="InterPro" id="IPR013103">
    <property type="entry name" value="RVT_2"/>
</dbReference>
<dbReference type="Pfam" id="PF07727">
    <property type="entry name" value="RVT_2"/>
    <property type="match status" value="1"/>
</dbReference>
<feature type="region of interest" description="Disordered" evidence="1">
    <location>
        <begin position="1"/>
        <end position="42"/>
    </location>
</feature>
<protein>
    <recommendedName>
        <fullName evidence="2">Reverse transcriptase Ty1/copia-type domain-containing protein</fullName>
    </recommendedName>
</protein>
<feature type="region of interest" description="Disordered" evidence="1">
    <location>
        <begin position="591"/>
        <end position="619"/>
    </location>
</feature>
<dbReference type="InterPro" id="IPR043502">
    <property type="entry name" value="DNA/RNA_pol_sf"/>
</dbReference>
<organism evidence="3 4">
    <name type="scientific">Lolium multiflorum</name>
    <name type="common">Italian ryegrass</name>
    <name type="synonym">Lolium perenne subsp. multiflorum</name>
    <dbReference type="NCBI Taxonomy" id="4521"/>
    <lineage>
        <taxon>Eukaryota</taxon>
        <taxon>Viridiplantae</taxon>
        <taxon>Streptophyta</taxon>
        <taxon>Embryophyta</taxon>
        <taxon>Tracheophyta</taxon>
        <taxon>Spermatophyta</taxon>
        <taxon>Magnoliopsida</taxon>
        <taxon>Liliopsida</taxon>
        <taxon>Poales</taxon>
        <taxon>Poaceae</taxon>
        <taxon>BOP clade</taxon>
        <taxon>Pooideae</taxon>
        <taxon>Poodae</taxon>
        <taxon>Poeae</taxon>
        <taxon>Poeae Chloroplast Group 2 (Poeae type)</taxon>
        <taxon>Loliodinae</taxon>
        <taxon>Loliinae</taxon>
        <taxon>Lolium</taxon>
    </lineage>
</organism>
<feature type="region of interest" description="Disordered" evidence="1">
    <location>
        <begin position="415"/>
        <end position="452"/>
    </location>
</feature>
<dbReference type="Proteomes" id="UP001231189">
    <property type="component" value="Unassembled WGS sequence"/>
</dbReference>
<feature type="compositionally biased region" description="Acidic residues" evidence="1">
    <location>
        <begin position="14"/>
        <end position="33"/>
    </location>
</feature>
<evidence type="ECO:0000313" key="4">
    <source>
        <dbReference type="Proteomes" id="UP001231189"/>
    </source>
</evidence>
<feature type="region of interest" description="Disordered" evidence="1">
    <location>
        <begin position="645"/>
        <end position="666"/>
    </location>
</feature>
<dbReference type="SUPFAM" id="SSF56672">
    <property type="entry name" value="DNA/RNA polymerases"/>
    <property type="match status" value="1"/>
</dbReference>
<keyword evidence="4" id="KW-1185">Reference proteome</keyword>